<dbReference type="Proteomes" id="UP000266841">
    <property type="component" value="Unassembled WGS sequence"/>
</dbReference>
<gene>
    <name evidence="2" type="ORF">THAOC_20174</name>
</gene>
<dbReference type="eggNOG" id="ENOG502QYND">
    <property type="taxonomic scope" value="Eukaryota"/>
</dbReference>
<dbReference type="PANTHER" id="PTHR31051:SF1">
    <property type="entry name" value="PROTEASOME ASSEMBLY CHAPERONE 3"/>
    <property type="match status" value="1"/>
</dbReference>
<feature type="compositionally biased region" description="Basic and acidic residues" evidence="1">
    <location>
        <begin position="88"/>
        <end position="98"/>
    </location>
</feature>
<accession>K0S412</accession>
<dbReference type="OrthoDB" id="46492at2759"/>
<dbReference type="EMBL" id="AGNL01022674">
    <property type="protein sequence ID" value="EJK59579.1"/>
    <property type="molecule type" value="Genomic_DNA"/>
</dbReference>
<name>K0S412_THAOC</name>
<evidence type="ECO:0000313" key="3">
    <source>
        <dbReference type="Proteomes" id="UP000266841"/>
    </source>
</evidence>
<organism evidence="2 3">
    <name type="scientific">Thalassiosira oceanica</name>
    <name type="common">Marine diatom</name>
    <dbReference type="NCBI Taxonomy" id="159749"/>
    <lineage>
        <taxon>Eukaryota</taxon>
        <taxon>Sar</taxon>
        <taxon>Stramenopiles</taxon>
        <taxon>Ochrophyta</taxon>
        <taxon>Bacillariophyta</taxon>
        <taxon>Coscinodiscophyceae</taxon>
        <taxon>Thalassiosirophycidae</taxon>
        <taxon>Thalassiosirales</taxon>
        <taxon>Thalassiosiraceae</taxon>
        <taxon>Thalassiosira</taxon>
    </lineage>
</organism>
<proteinExistence type="predicted"/>
<feature type="region of interest" description="Disordered" evidence="1">
    <location>
        <begin position="1"/>
        <end position="106"/>
    </location>
</feature>
<dbReference type="PANTHER" id="PTHR31051">
    <property type="entry name" value="PROTEASOME ASSEMBLY CHAPERONE 3"/>
    <property type="match status" value="1"/>
</dbReference>
<feature type="compositionally biased region" description="Basic and acidic residues" evidence="1">
    <location>
        <begin position="49"/>
        <end position="62"/>
    </location>
</feature>
<protein>
    <recommendedName>
        <fullName evidence="4">Proteasome assembly chaperone 3</fullName>
    </recommendedName>
</protein>
<reference evidence="2 3" key="1">
    <citation type="journal article" date="2012" name="Genome Biol.">
        <title>Genome and low-iron response of an oceanic diatom adapted to chronic iron limitation.</title>
        <authorList>
            <person name="Lommer M."/>
            <person name="Specht M."/>
            <person name="Roy A.S."/>
            <person name="Kraemer L."/>
            <person name="Andreson R."/>
            <person name="Gutowska M.A."/>
            <person name="Wolf J."/>
            <person name="Bergner S.V."/>
            <person name="Schilhabel M.B."/>
            <person name="Klostermeier U.C."/>
            <person name="Beiko R.G."/>
            <person name="Rosenstiel P."/>
            <person name="Hippler M."/>
            <person name="Laroche J."/>
        </authorList>
    </citation>
    <scope>NUCLEOTIDE SEQUENCE [LARGE SCALE GENOMIC DNA]</scope>
    <source>
        <strain evidence="2 3">CCMP1005</strain>
    </source>
</reference>
<keyword evidence="3" id="KW-1185">Reference proteome</keyword>
<dbReference type="InterPro" id="IPR053720">
    <property type="entry name" value="Psm_Assembly_Chaperone"/>
</dbReference>
<dbReference type="Gene3D" id="3.30.230.90">
    <property type="match status" value="1"/>
</dbReference>
<evidence type="ECO:0000313" key="2">
    <source>
        <dbReference type="EMBL" id="EJK59579.1"/>
    </source>
</evidence>
<sequence length="282" mass="29915">MTVDGSPAAAAAAQTSSPAEMGAEGESNSPISDKDKANDETEEECQDDPPEKETTNLEKCLADSDTMTGDCDSRADDGGFDSIVPTCDRTKTSSKDDEPTSVPTKFYRPVSSSLPTSIVDDFQFEGIPTAIILQLFSDRIFISVTQLTGKMGTLIHCSVEESIIDNSTTYHINTLIGSGVARGSTNTAEQECAFREVFVRRLAEQIVKHQRVMSGLKEDTVVGSEDGPIPSLVVGLGLKPIKGGGRMSIACFNSIVDAAMEVYQKGCRVAAAGSLTGLESPD</sequence>
<comment type="caution">
    <text evidence="2">The sequence shown here is derived from an EMBL/GenBank/DDBJ whole genome shotgun (WGS) entry which is preliminary data.</text>
</comment>
<evidence type="ECO:0000256" key="1">
    <source>
        <dbReference type="SAM" id="MobiDB-lite"/>
    </source>
</evidence>
<dbReference type="InterPro" id="IPR018788">
    <property type="entry name" value="Proteasome_assmbl_chp_3"/>
</dbReference>
<dbReference type="AlphaFoldDB" id="K0S412"/>
<evidence type="ECO:0008006" key="4">
    <source>
        <dbReference type="Google" id="ProtNLM"/>
    </source>
</evidence>
<dbReference type="GO" id="GO:0043248">
    <property type="term" value="P:proteasome assembly"/>
    <property type="evidence" value="ECO:0007669"/>
    <property type="project" value="InterPro"/>
</dbReference>
<dbReference type="OMA" id="RMVIHAR"/>